<dbReference type="EMBL" id="DXIJ01000001">
    <property type="protein sequence ID" value="HIV85187.1"/>
    <property type="molecule type" value="Genomic_DNA"/>
</dbReference>
<sequence length="400" mass="43306">MTLSEVRELDKKYYMNTFGDRTPLCFVSGSGIELTASDGRVYKDFFAGIAVSSLGHNYPRLTKELSEQVSSLIHTSSVYYVENQARLAEALVKNSAADRVFFCSTGAEANEGAIKLAKKYQVEKGEHNRIEFVTLKSSFHGRTLATVAATGQEKYQKPYLPLIEKFVHVEPNDVEALTRAVSDKTAGIMIELIQGESGVHPLDAEFVKEAERLCRAHDIAFIVDEVQTGVGRTGKLFAYEHYGVSPDIFTAAKGLGGGVPIGAICANEKFASAFHPGDHGTTFGGNPLSTRAGLVVIDELINNGVMDNAARSGAYLFEKLNDLKKRCPMIGDIRGLCLMCGVEFKEPVAAEVGARLRENGVLVGVVGSSVLRITPPLIVSKEDIDVLITEIEKAVSSPAR</sequence>
<evidence type="ECO:0000256" key="5">
    <source>
        <dbReference type="ARBA" id="ARBA00022898"/>
    </source>
</evidence>
<dbReference type="FunFam" id="3.40.640.10:FF:000004">
    <property type="entry name" value="Acetylornithine aminotransferase"/>
    <property type="match status" value="1"/>
</dbReference>
<proteinExistence type="inferred from homology"/>
<comment type="pathway">
    <text evidence="6">Amino-acid biosynthesis.</text>
</comment>
<dbReference type="GO" id="GO:0030170">
    <property type="term" value="F:pyridoxal phosphate binding"/>
    <property type="evidence" value="ECO:0007669"/>
    <property type="project" value="InterPro"/>
</dbReference>
<evidence type="ECO:0000313" key="9">
    <source>
        <dbReference type="Proteomes" id="UP000824162"/>
    </source>
</evidence>
<evidence type="ECO:0000256" key="7">
    <source>
        <dbReference type="RuleBase" id="RU003560"/>
    </source>
</evidence>
<dbReference type="GO" id="GO:0008483">
    <property type="term" value="F:transaminase activity"/>
    <property type="evidence" value="ECO:0007669"/>
    <property type="project" value="UniProtKB-KW"/>
</dbReference>
<dbReference type="GO" id="GO:0006526">
    <property type="term" value="P:L-arginine biosynthetic process"/>
    <property type="evidence" value="ECO:0007669"/>
    <property type="project" value="UniProtKB-ARBA"/>
</dbReference>
<dbReference type="InterPro" id="IPR015424">
    <property type="entry name" value="PyrdxlP-dep_Trfase"/>
</dbReference>
<keyword evidence="2 8" id="KW-0032">Aminotransferase</keyword>
<dbReference type="NCBIfam" id="NF002325">
    <property type="entry name" value="PRK01278.1"/>
    <property type="match status" value="1"/>
</dbReference>
<evidence type="ECO:0000256" key="1">
    <source>
        <dbReference type="ARBA" id="ARBA00001933"/>
    </source>
</evidence>
<reference evidence="8" key="1">
    <citation type="journal article" date="2021" name="PeerJ">
        <title>Extensive microbial diversity within the chicken gut microbiome revealed by metagenomics and culture.</title>
        <authorList>
            <person name="Gilroy R."/>
            <person name="Ravi A."/>
            <person name="Getino M."/>
            <person name="Pursley I."/>
            <person name="Horton D.L."/>
            <person name="Alikhan N.F."/>
            <person name="Baker D."/>
            <person name="Gharbi K."/>
            <person name="Hall N."/>
            <person name="Watson M."/>
            <person name="Adriaenssens E.M."/>
            <person name="Foster-Nyarko E."/>
            <person name="Jarju S."/>
            <person name="Secka A."/>
            <person name="Antonio M."/>
            <person name="Oren A."/>
            <person name="Chaudhuri R.R."/>
            <person name="La Ragione R."/>
            <person name="Hildebrand F."/>
            <person name="Pallen M.J."/>
        </authorList>
    </citation>
    <scope>NUCLEOTIDE SEQUENCE</scope>
    <source>
        <strain evidence="8">5790</strain>
    </source>
</reference>
<evidence type="ECO:0000256" key="4">
    <source>
        <dbReference type="ARBA" id="ARBA00022679"/>
    </source>
</evidence>
<evidence type="ECO:0000256" key="2">
    <source>
        <dbReference type="ARBA" id="ARBA00022576"/>
    </source>
</evidence>
<dbReference type="Proteomes" id="UP000824162">
    <property type="component" value="Unassembled WGS sequence"/>
</dbReference>
<reference evidence="8" key="2">
    <citation type="submission" date="2021-04" db="EMBL/GenBank/DDBJ databases">
        <authorList>
            <person name="Gilroy R."/>
        </authorList>
    </citation>
    <scope>NUCLEOTIDE SEQUENCE</scope>
    <source>
        <strain evidence="8">5790</strain>
    </source>
</reference>
<dbReference type="InterPro" id="IPR015421">
    <property type="entry name" value="PyrdxlP-dep_Trfase_major"/>
</dbReference>
<evidence type="ECO:0000313" key="8">
    <source>
        <dbReference type="EMBL" id="HIV85187.1"/>
    </source>
</evidence>
<dbReference type="InterPro" id="IPR049704">
    <property type="entry name" value="Aminotrans_3_PPA_site"/>
</dbReference>
<comment type="caution">
    <text evidence="8">The sequence shown here is derived from an EMBL/GenBank/DDBJ whole genome shotgun (WGS) entry which is preliminary data.</text>
</comment>
<evidence type="ECO:0000256" key="6">
    <source>
        <dbReference type="ARBA" id="ARBA00029440"/>
    </source>
</evidence>
<keyword evidence="4" id="KW-0808">Transferase</keyword>
<dbReference type="GO" id="GO:0042802">
    <property type="term" value="F:identical protein binding"/>
    <property type="evidence" value="ECO:0007669"/>
    <property type="project" value="TreeGrafter"/>
</dbReference>
<protein>
    <submittedName>
        <fullName evidence="8">Aspartate aminotransferase family protein</fullName>
    </submittedName>
</protein>
<keyword evidence="3" id="KW-0028">Amino-acid biosynthesis</keyword>
<dbReference type="PANTHER" id="PTHR11986:SF79">
    <property type="entry name" value="ACETYLORNITHINE AMINOTRANSFERASE, MITOCHONDRIAL"/>
    <property type="match status" value="1"/>
</dbReference>
<dbReference type="AlphaFoldDB" id="A0A9D1TKT4"/>
<comment type="cofactor">
    <cofactor evidence="1">
        <name>pyridoxal 5'-phosphate</name>
        <dbReference type="ChEBI" id="CHEBI:597326"/>
    </cofactor>
</comment>
<gene>
    <name evidence="8" type="ORF">H9900_00055</name>
</gene>
<dbReference type="PROSITE" id="PS00600">
    <property type="entry name" value="AA_TRANSFER_CLASS_3"/>
    <property type="match status" value="1"/>
</dbReference>
<name>A0A9D1TKT4_9FIRM</name>
<dbReference type="PANTHER" id="PTHR11986">
    <property type="entry name" value="AMINOTRANSFERASE CLASS III"/>
    <property type="match status" value="1"/>
</dbReference>
<dbReference type="PIRSF" id="PIRSF000521">
    <property type="entry name" value="Transaminase_4ab_Lys_Orn"/>
    <property type="match status" value="1"/>
</dbReference>
<dbReference type="InterPro" id="IPR015422">
    <property type="entry name" value="PyrdxlP-dep_Trfase_small"/>
</dbReference>
<accession>A0A9D1TKT4</accession>
<dbReference type="InterPro" id="IPR005814">
    <property type="entry name" value="Aminotrans_3"/>
</dbReference>
<dbReference type="Pfam" id="PF00202">
    <property type="entry name" value="Aminotran_3"/>
    <property type="match status" value="1"/>
</dbReference>
<dbReference type="InterPro" id="IPR004636">
    <property type="entry name" value="AcOrn/SuccOrn_fam"/>
</dbReference>
<dbReference type="InterPro" id="IPR050103">
    <property type="entry name" value="Class-III_PLP-dep_AT"/>
</dbReference>
<dbReference type="CDD" id="cd00610">
    <property type="entry name" value="OAT_like"/>
    <property type="match status" value="1"/>
</dbReference>
<organism evidence="8 9">
    <name type="scientific">Candidatus Monoglobus merdigallinarum</name>
    <dbReference type="NCBI Taxonomy" id="2838698"/>
    <lineage>
        <taxon>Bacteria</taxon>
        <taxon>Bacillati</taxon>
        <taxon>Bacillota</taxon>
        <taxon>Clostridia</taxon>
        <taxon>Monoglobales</taxon>
        <taxon>Monoglobaceae</taxon>
        <taxon>Monoglobus</taxon>
    </lineage>
</organism>
<dbReference type="Gene3D" id="3.40.640.10">
    <property type="entry name" value="Type I PLP-dependent aspartate aminotransferase-like (Major domain)"/>
    <property type="match status" value="1"/>
</dbReference>
<dbReference type="NCBIfam" id="TIGR00707">
    <property type="entry name" value="argD"/>
    <property type="match status" value="1"/>
</dbReference>
<dbReference type="Gene3D" id="3.90.1150.10">
    <property type="entry name" value="Aspartate Aminotransferase, domain 1"/>
    <property type="match status" value="1"/>
</dbReference>
<dbReference type="SUPFAM" id="SSF53383">
    <property type="entry name" value="PLP-dependent transferases"/>
    <property type="match status" value="1"/>
</dbReference>
<comment type="similarity">
    <text evidence="7">Belongs to the class-III pyridoxal-phosphate-dependent aminotransferase family.</text>
</comment>
<keyword evidence="5 7" id="KW-0663">Pyridoxal phosphate</keyword>
<evidence type="ECO:0000256" key="3">
    <source>
        <dbReference type="ARBA" id="ARBA00022605"/>
    </source>
</evidence>